<dbReference type="Proteomes" id="UP000054075">
    <property type="component" value="Unassembled WGS sequence"/>
</dbReference>
<dbReference type="Pfam" id="PF01687">
    <property type="entry name" value="Flavokinase"/>
    <property type="match status" value="1"/>
</dbReference>
<dbReference type="Pfam" id="PF06574">
    <property type="entry name" value="FAD_syn"/>
    <property type="match status" value="1"/>
</dbReference>
<dbReference type="PIRSF" id="PIRSF004491">
    <property type="entry name" value="FAD_Synth"/>
    <property type="match status" value="1"/>
</dbReference>
<keyword evidence="5 15" id="KW-0288">FMN</keyword>
<keyword evidence="18" id="KW-1185">Reference proteome</keyword>
<dbReference type="STRING" id="59196.RICGR_1282"/>
<dbReference type="InterPro" id="IPR014729">
    <property type="entry name" value="Rossmann-like_a/b/a_fold"/>
</dbReference>
<dbReference type="GO" id="GO:0006747">
    <property type="term" value="P:FAD biosynthetic process"/>
    <property type="evidence" value="ECO:0007669"/>
    <property type="project" value="UniProtKB-UniRule"/>
</dbReference>
<dbReference type="InterPro" id="IPR015865">
    <property type="entry name" value="Riboflavin_kinase_bac/euk"/>
</dbReference>
<gene>
    <name evidence="17" type="primary">ribF</name>
    <name evidence="17" type="ORF">RICGR_1282</name>
</gene>
<dbReference type="OrthoDB" id="9803667at2"/>
<dbReference type="NCBIfam" id="NF004159">
    <property type="entry name" value="PRK05627.1-2"/>
    <property type="match status" value="1"/>
</dbReference>
<dbReference type="SUPFAM" id="SSF52374">
    <property type="entry name" value="Nucleotidylyl transferase"/>
    <property type="match status" value="1"/>
</dbReference>
<evidence type="ECO:0000256" key="11">
    <source>
        <dbReference type="ARBA" id="ARBA00022840"/>
    </source>
</evidence>
<evidence type="ECO:0000256" key="3">
    <source>
        <dbReference type="ARBA" id="ARBA00005201"/>
    </source>
</evidence>
<comment type="pathway">
    <text evidence="2 15">Cofactor biosynthesis; FAD biosynthesis; FAD from FMN: step 1/1.</text>
</comment>
<dbReference type="EC" id="2.7.1.26" evidence="15"/>
<evidence type="ECO:0000256" key="2">
    <source>
        <dbReference type="ARBA" id="ARBA00004726"/>
    </source>
</evidence>
<evidence type="ECO:0000256" key="9">
    <source>
        <dbReference type="ARBA" id="ARBA00022777"/>
    </source>
</evidence>
<dbReference type="PANTHER" id="PTHR22749">
    <property type="entry name" value="RIBOFLAVIN KINASE/FMN ADENYLYLTRANSFERASE"/>
    <property type="match status" value="1"/>
</dbReference>
<keyword evidence="11 15" id="KW-0067">ATP-binding</keyword>
<dbReference type="GO" id="GO:0009231">
    <property type="term" value="P:riboflavin biosynthetic process"/>
    <property type="evidence" value="ECO:0007669"/>
    <property type="project" value="InterPro"/>
</dbReference>
<protein>
    <recommendedName>
        <fullName evidence="15">Riboflavin biosynthesis protein</fullName>
    </recommendedName>
    <domain>
        <recommendedName>
            <fullName evidence="15">Riboflavin kinase</fullName>
            <ecNumber evidence="15">2.7.1.26</ecNumber>
        </recommendedName>
        <alternativeName>
            <fullName evidence="15">Flavokinase</fullName>
        </alternativeName>
    </domain>
    <domain>
        <recommendedName>
            <fullName evidence="15">FMN adenylyltransferase</fullName>
            <ecNumber evidence="15">2.7.7.2</ecNumber>
        </recommendedName>
        <alternativeName>
            <fullName evidence="15">FAD pyrophosphorylase</fullName>
        </alternativeName>
        <alternativeName>
            <fullName evidence="15">FAD synthase</fullName>
        </alternativeName>
    </domain>
</protein>
<dbReference type="Gene3D" id="2.40.30.30">
    <property type="entry name" value="Riboflavin kinase-like"/>
    <property type="match status" value="1"/>
</dbReference>
<name>A8PPE9_9COXI</name>
<reference evidence="17" key="2">
    <citation type="submission" date="2007-10" db="EMBL/GenBank/DDBJ databases">
        <authorList>
            <person name="Myers G.S."/>
        </authorList>
    </citation>
    <scope>NUCLEOTIDE SEQUENCE [LARGE SCALE GENOMIC DNA]</scope>
</reference>
<evidence type="ECO:0000256" key="15">
    <source>
        <dbReference type="PIRNR" id="PIRNR004491"/>
    </source>
</evidence>
<dbReference type="RefSeq" id="WP_006035582.1">
    <property type="nucleotide sequence ID" value="NZ_AAQJ02000001.1"/>
</dbReference>
<evidence type="ECO:0000256" key="4">
    <source>
        <dbReference type="ARBA" id="ARBA00022630"/>
    </source>
</evidence>
<sequence length="310" mass="35628">MTELIRNSYNIKPRQYGCVATIGNFDGLHRGHQKVIQSLIKLARQFHRPTCVIIFEPHPQEFFYRENAPARLMRFREKFKSLQALGIDRVLCLRFNKRLAECSATDFVKKILIEKLGIKGLMIGDDFRFGKARQGDWVLLKNLGREYGFKVFSTPTLLFDNERIGSSRVRNAVKQADFKLAERLLGHSFTLSGRVIYGDQRGRLLGFPTANVGLHRRIAPLEGVFIVKVYGLASIPIAGVANCGTRPTMNGLKNLLEVYLFDFNRTIYGQFIEIEFLEKIRDEKKFESIETLKQRIAKDVATAKEYFIKN</sequence>
<comment type="pathway">
    <text evidence="3 15">Cofactor biosynthesis; FMN biosynthesis; FMN from riboflavin (ATP route): step 1/1.</text>
</comment>
<dbReference type="GO" id="GO:0008531">
    <property type="term" value="F:riboflavin kinase activity"/>
    <property type="evidence" value="ECO:0007669"/>
    <property type="project" value="UniProtKB-UniRule"/>
</dbReference>
<evidence type="ECO:0000256" key="8">
    <source>
        <dbReference type="ARBA" id="ARBA00022741"/>
    </source>
</evidence>
<evidence type="ECO:0000256" key="7">
    <source>
        <dbReference type="ARBA" id="ARBA00022695"/>
    </source>
</evidence>
<feature type="domain" description="Riboflavin kinase" evidence="16">
    <location>
        <begin position="184"/>
        <end position="308"/>
    </location>
</feature>
<comment type="caution">
    <text evidence="17">The sequence shown here is derived from an EMBL/GenBank/DDBJ whole genome shotgun (WGS) entry which is preliminary data.</text>
</comment>
<keyword evidence="7 15" id="KW-0548">Nucleotidyltransferase</keyword>
<keyword evidence="12" id="KW-0511">Multifunctional enzyme</keyword>
<evidence type="ECO:0000313" key="18">
    <source>
        <dbReference type="Proteomes" id="UP000054075"/>
    </source>
</evidence>
<comment type="catalytic activity">
    <reaction evidence="14 15">
        <text>FMN + ATP + H(+) = FAD + diphosphate</text>
        <dbReference type="Rhea" id="RHEA:17237"/>
        <dbReference type="ChEBI" id="CHEBI:15378"/>
        <dbReference type="ChEBI" id="CHEBI:30616"/>
        <dbReference type="ChEBI" id="CHEBI:33019"/>
        <dbReference type="ChEBI" id="CHEBI:57692"/>
        <dbReference type="ChEBI" id="CHEBI:58210"/>
        <dbReference type="EC" id="2.7.7.2"/>
    </reaction>
</comment>
<keyword evidence="8 15" id="KW-0547">Nucleotide-binding</keyword>
<keyword evidence="10 15" id="KW-0274">FAD</keyword>
<dbReference type="EC" id="2.7.7.2" evidence="15"/>
<dbReference type="EMBL" id="AAQJ02000001">
    <property type="protein sequence ID" value="EDP46608.1"/>
    <property type="molecule type" value="Genomic_DNA"/>
</dbReference>
<proteinExistence type="inferred from homology"/>
<evidence type="ECO:0000256" key="5">
    <source>
        <dbReference type="ARBA" id="ARBA00022643"/>
    </source>
</evidence>
<dbReference type="AlphaFoldDB" id="A8PPE9"/>
<organism evidence="17 18">
    <name type="scientific">Rickettsiella grylli</name>
    <dbReference type="NCBI Taxonomy" id="59196"/>
    <lineage>
        <taxon>Bacteria</taxon>
        <taxon>Pseudomonadati</taxon>
        <taxon>Pseudomonadota</taxon>
        <taxon>Gammaproteobacteria</taxon>
        <taxon>Legionellales</taxon>
        <taxon>Coxiellaceae</taxon>
        <taxon>Rickettsiella</taxon>
    </lineage>
</organism>
<evidence type="ECO:0000256" key="13">
    <source>
        <dbReference type="ARBA" id="ARBA00047880"/>
    </source>
</evidence>
<dbReference type="NCBIfam" id="NF004163">
    <property type="entry name" value="PRK05627.1-6"/>
    <property type="match status" value="1"/>
</dbReference>
<dbReference type="UniPathway" id="UPA00277">
    <property type="reaction ID" value="UER00407"/>
</dbReference>
<dbReference type="GO" id="GO:0005524">
    <property type="term" value="F:ATP binding"/>
    <property type="evidence" value="ECO:0007669"/>
    <property type="project" value="UniProtKB-UniRule"/>
</dbReference>
<reference evidence="17" key="1">
    <citation type="submission" date="2006-04" db="EMBL/GenBank/DDBJ databases">
        <authorList>
            <person name="Seshadri R."/>
            <person name="Federici B.A."/>
        </authorList>
    </citation>
    <scope>NUCLEOTIDE SEQUENCE [LARGE SCALE GENOMIC DNA]</scope>
</reference>
<evidence type="ECO:0000256" key="6">
    <source>
        <dbReference type="ARBA" id="ARBA00022679"/>
    </source>
</evidence>
<dbReference type="eggNOG" id="COG0196">
    <property type="taxonomic scope" value="Bacteria"/>
</dbReference>
<dbReference type="Gene3D" id="3.40.50.620">
    <property type="entry name" value="HUPs"/>
    <property type="match status" value="1"/>
</dbReference>
<dbReference type="InterPro" id="IPR002606">
    <property type="entry name" value="Riboflavin_kinase_bac"/>
</dbReference>
<evidence type="ECO:0000313" key="17">
    <source>
        <dbReference type="EMBL" id="EDP46608.1"/>
    </source>
</evidence>
<evidence type="ECO:0000256" key="10">
    <source>
        <dbReference type="ARBA" id="ARBA00022827"/>
    </source>
</evidence>
<keyword evidence="6 15" id="KW-0808">Transferase</keyword>
<evidence type="ECO:0000256" key="14">
    <source>
        <dbReference type="ARBA" id="ARBA00049494"/>
    </source>
</evidence>
<dbReference type="NCBIfam" id="TIGR00083">
    <property type="entry name" value="ribF"/>
    <property type="match status" value="1"/>
</dbReference>
<dbReference type="InterPro" id="IPR023465">
    <property type="entry name" value="Riboflavin_kinase_dom_sf"/>
</dbReference>
<comment type="function">
    <text evidence="1">Catalyzes the phosphorylation of riboflavin to FMN followed by the adenylation of FMN to FAD.</text>
</comment>
<dbReference type="NCBIfam" id="NF004162">
    <property type="entry name" value="PRK05627.1-5"/>
    <property type="match status" value="1"/>
</dbReference>
<dbReference type="GO" id="GO:0003919">
    <property type="term" value="F:FMN adenylyltransferase activity"/>
    <property type="evidence" value="ECO:0007669"/>
    <property type="project" value="UniProtKB-UniRule"/>
</dbReference>
<dbReference type="GO" id="GO:0009398">
    <property type="term" value="P:FMN biosynthetic process"/>
    <property type="evidence" value="ECO:0007669"/>
    <property type="project" value="UniProtKB-UniRule"/>
</dbReference>
<dbReference type="InterPro" id="IPR015864">
    <property type="entry name" value="FAD_synthase"/>
</dbReference>
<evidence type="ECO:0000259" key="16">
    <source>
        <dbReference type="SMART" id="SM00904"/>
    </source>
</evidence>
<dbReference type="UniPathway" id="UPA00276">
    <property type="reaction ID" value="UER00406"/>
</dbReference>
<comment type="catalytic activity">
    <reaction evidence="13 15">
        <text>riboflavin + ATP = FMN + ADP + H(+)</text>
        <dbReference type="Rhea" id="RHEA:14357"/>
        <dbReference type="ChEBI" id="CHEBI:15378"/>
        <dbReference type="ChEBI" id="CHEBI:30616"/>
        <dbReference type="ChEBI" id="CHEBI:57986"/>
        <dbReference type="ChEBI" id="CHEBI:58210"/>
        <dbReference type="ChEBI" id="CHEBI:456216"/>
        <dbReference type="EC" id="2.7.1.26"/>
    </reaction>
</comment>
<dbReference type="FunFam" id="3.40.50.620:FF:000021">
    <property type="entry name" value="Riboflavin biosynthesis protein"/>
    <property type="match status" value="1"/>
</dbReference>
<dbReference type="InterPro" id="IPR023468">
    <property type="entry name" value="Riboflavin_kinase"/>
</dbReference>
<dbReference type="PANTHER" id="PTHR22749:SF6">
    <property type="entry name" value="RIBOFLAVIN KINASE"/>
    <property type="match status" value="1"/>
</dbReference>
<dbReference type="CDD" id="cd02064">
    <property type="entry name" value="FAD_synthetase_N"/>
    <property type="match status" value="1"/>
</dbReference>
<accession>A8PPE9</accession>
<dbReference type="SUPFAM" id="SSF82114">
    <property type="entry name" value="Riboflavin kinase-like"/>
    <property type="match status" value="1"/>
</dbReference>
<evidence type="ECO:0000256" key="12">
    <source>
        <dbReference type="ARBA" id="ARBA00023268"/>
    </source>
</evidence>
<keyword evidence="9 15" id="KW-0418">Kinase</keyword>
<keyword evidence="4 15" id="KW-0285">Flavoprotein</keyword>
<comment type="similarity">
    <text evidence="15">Belongs to the ribF family.</text>
</comment>
<dbReference type="SMART" id="SM00904">
    <property type="entry name" value="Flavokinase"/>
    <property type="match status" value="1"/>
</dbReference>
<dbReference type="NCBIfam" id="NF004160">
    <property type="entry name" value="PRK05627.1-3"/>
    <property type="match status" value="1"/>
</dbReference>
<evidence type="ECO:0000256" key="1">
    <source>
        <dbReference type="ARBA" id="ARBA00002121"/>
    </source>
</evidence>